<dbReference type="SMR" id="A0A0J6WMR9"/>
<dbReference type="EC" id="3.1.6.1" evidence="6"/>
<evidence type="ECO:0000259" key="5">
    <source>
        <dbReference type="Pfam" id="PF00884"/>
    </source>
</evidence>
<dbReference type="InterPro" id="IPR000917">
    <property type="entry name" value="Sulfatase_N"/>
</dbReference>
<comment type="similarity">
    <text evidence="1">Belongs to the sulfatase family.</text>
</comment>
<evidence type="ECO:0000313" key="6">
    <source>
        <dbReference type="EMBL" id="KMO83879.1"/>
    </source>
</evidence>
<dbReference type="AlphaFoldDB" id="A0A0J6WMR9"/>
<proteinExistence type="inferred from homology"/>
<dbReference type="Gene3D" id="3.40.720.10">
    <property type="entry name" value="Alkaline Phosphatase, subunit A"/>
    <property type="match status" value="1"/>
</dbReference>
<gene>
    <name evidence="6" type="primary">atsA_2</name>
    <name evidence="6" type="ORF">MCHLDSM_00015</name>
</gene>
<dbReference type="InterPro" id="IPR050738">
    <property type="entry name" value="Sulfatase"/>
</dbReference>
<evidence type="ECO:0000256" key="2">
    <source>
        <dbReference type="ARBA" id="ARBA00022723"/>
    </source>
</evidence>
<protein>
    <submittedName>
        <fullName evidence="6">Arylsulfatase</fullName>
        <ecNumber evidence="6">3.1.6.1</ecNumber>
    </submittedName>
</protein>
<sequence>MGRNRMTLNEYPPGTAFTGVIGRTPAESVPAWPAPVRTDPSAPNVVFIVIDDMGFGHLGCYGSPIATPTIDQLAADGLRYANMHTTALCSPSRSCILTGRNHHSNHLACLTNGSTGFPGSDGYIPFENGFLSEILKSVGYNTYCVGKWHLAPEETMTAAGPYDRWPLGRGFERYYGFLGGDTHQYHPELVRDNSQTEPETTPEHGYHLTPDLVEKATAMIADAKQVAPDKPFFLYFAPGAMHSPHHVPREWADKYTGAFDEGWDVYRERVFERQKDLGVVPGDTTLSPHDPDVQSWGSLSADERRLYARMMEVFAGFLEHTDHHLGRLIEFLREIGEYDNTLIMLVSDNGSSAEGGPTGSVNETRFFNNVPDTVADGLARIDDLGGPALFNHFPWGWTNAGNTPFRRWKRETYRGGTTDPFIVSWPRGITAHGETRMQYTHIVDMVPTVLDALGLEPPAAIAGVTQSPIEGVSFRHTFADAAAPSRRVTQYFEMLGHRSLYHDGWRAVCPWPGPSFTESAHRFGDVITADMLTELDATGWELYHVEADYAETTNLAGPERARLIAMIAMWYTEAGRYHVLPIDSRATARIADERPQIAASRDRSVLYPGTQSIPAAAAPKILNRPYSISAEVDAGASVEGVLLSMGGNDGGISFYVQNGLLCFAHNYVAKEIFSVRSATAVPAGHHVLRMEFEPTGPPDVKNGRGTPGRVRLLVDGTETGRGDLPVTTPIRLAQGGAMLVGADSGSTVTPEYTAPFAFTGRIRRVIVDVSGEHVEDHEAQFAIALAKQ</sequence>
<dbReference type="EMBL" id="JYNL01000001">
    <property type="protein sequence ID" value="KMO83879.1"/>
    <property type="molecule type" value="Genomic_DNA"/>
</dbReference>
<dbReference type="GO" id="GO:0046872">
    <property type="term" value="F:metal ion binding"/>
    <property type="evidence" value="ECO:0007669"/>
    <property type="project" value="UniProtKB-KW"/>
</dbReference>
<dbReference type="Proteomes" id="UP000036513">
    <property type="component" value="Unassembled WGS sequence"/>
</dbReference>
<keyword evidence="3 6" id="KW-0378">Hydrolase</keyword>
<dbReference type="PANTHER" id="PTHR42693:SF43">
    <property type="entry name" value="BLL2667 PROTEIN"/>
    <property type="match status" value="1"/>
</dbReference>
<keyword evidence="7" id="KW-1185">Reference proteome</keyword>
<dbReference type="STRING" id="37916.MCHLDSM_00015"/>
<dbReference type="InterPro" id="IPR013320">
    <property type="entry name" value="ConA-like_dom_sf"/>
</dbReference>
<dbReference type="SUPFAM" id="SSF49899">
    <property type="entry name" value="Concanavalin A-like lectins/glucanases"/>
    <property type="match status" value="1"/>
</dbReference>
<dbReference type="Gene3D" id="3.30.1120.10">
    <property type="match status" value="1"/>
</dbReference>
<dbReference type="SUPFAM" id="SSF53649">
    <property type="entry name" value="Alkaline phosphatase-like"/>
    <property type="match status" value="1"/>
</dbReference>
<dbReference type="Pfam" id="PF00884">
    <property type="entry name" value="Sulfatase"/>
    <property type="match status" value="1"/>
</dbReference>
<dbReference type="CDD" id="cd16025">
    <property type="entry name" value="PAS_like"/>
    <property type="match status" value="1"/>
</dbReference>
<evidence type="ECO:0000256" key="4">
    <source>
        <dbReference type="ARBA" id="ARBA00022837"/>
    </source>
</evidence>
<comment type="caution">
    <text evidence="6">The sequence shown here is derived from an EMBL/GenBank/DDBJ whole genome shotgun (WGS) entry which is preliminary data.</text>
</comment>
<dbReference type="PANTHER" id="PTHR42693">
    <property type="entry name" value="ARYLSULFATASE FAMILY MEMBER"/>
    <property type="match status" value="1"/>
</dbReference>
<dbReference type="InterPro" id="IPR017850">
    <property type="entry name" value="Alkaline_phosphatase_core_sf"/>
</dbReference>
<evidence type="ECO:0000256" key="3">
    <source>
        <dbReference type="ARBA" id="ARBA00022801"/>
    </source>
</evidence>
<keyword evidence="4" id="KW-0106">Calcium</keyword>
<dbReference type="PATRIC" id="fig|37916.4.peg.14"/>
<organism evidence="6 7">
    <name type="scientific">Mycolicibacterium chlorophenolicum</name>
    <dbReference type="NCBI Taxonomy" id="37916"/>
    <lineage>
        <taxon>Bacteria</taxon>
        <taxon>Bacillati</taxon>
        <taxon>Actinomycetota</taxon>
        <taxon>Actinomycetes</taxon>
        <taxon>Mycobacteriales</taxon>
        <taxon>Mycobacteriaceae</taxon>
        <taxon>Mycolicibacterium</taxon>
    </lineage>
</organism>
<dbReference type="PROSITE" id="PS00149">
    <property type="entry name" value="SULFATASE_2"/>
    <property type="match status" value="1"/>
</dbReference>
<name>A0A0J6WMR9_9MYCO</name>
<dbReference type="GO" id="GO:0004065">
    <property type="term" value="F:arylsulfatase activity"/>
    <property type="evidence" value="ECO:0007669"/>
    <property type="project" value="UniProtKB-EC"/>
</dbReference>
<dbReference type="InterPro" id="IPR024607">
    <property type="entry name" value="Sulfatase_CS"/>
</dbReference>
<accession>A0A0J6WMR9</accession>
<keyword evidence="2" id="KW-0479">Metal-binding</keyword>
<feature type="domain" description="Sulfatase N-terminal" evidence="5">
    <location>
        <begin position="43"/>
        <end position="454"/>
    </location>
</feature>
<dbReference type="PROSITE" id="PS00523">
    <property type="entry name" value="SULFATASE_1"/>
    <property type="match status" value="1"/>
</dbReference>
<reference evidence="6 7" key="1">
    <citation type="journal article" date="2015" name="Genome Biol. Evol.">
        <title>Characterization of Three Mycobacterium spp. with Potential Use in Bioremediation by Genome Sequencing and Comparative Genomics.</title>
        <authorList>
            <person name="Das S."/>
            <person name="Pettersson B.M."/>
            <person name="Behra P.R."/>
            <person name="Ramesh M."/>
            <person name="Dasgupta S."/>
            <person name="Bhattacharya A."/>
            <person name="Kirsebom L.A."/>
        </authorList>
    </citation>
    <scope>NUCLEOTIDE SEQUENCE [LARGE SCALE GENOMIC DNA]</scope>
    <source>
        <strain evidence="6 7">DSM 43826</strain>
    </source>
</reference>
<evidence type="ECO:0000256" key="1">
    <source>
        <dbReference type="ARBA" id="ARBA00008779"/>
    </source>
</evidence>
<evidence type="ECO:0000313" key="7">
    <source>
        <dbReference type="Proteomes" id="UP000036513"/>
    </source>
</evidence>